<dbReference type="PANTHER" id="PTHR32309:SF32">
    <property type="entry name" value="TYROSINE-PROTEIN KINASE ETK-RELATED"/>
    <property type="match status" value="1"/>
</dbReference>
<keyword evidence="6 18" id="KW-0812">Transmembrane</keyword>
<evidence type="ECO:0000256" key="17">
    <source>
        <dbReference type="ARBA" id="ARBA00081049"/>
    </source>
</evidence>
<keyword evidence="5 22" id="KW-0808">Transferase</keyword>
<keyword evidence="11 18" id="KW-0472">Membrane</keyword>
<evidence type="ECO:0000256" key="10">
    <source>
        <dbReference type="ARBA" id="ARBA00022989"/>
    </source>
</evidence>
<dbReference type="CDD" id="cd05387">
    <property type="entry name" value="BY-kinase"/>
    <property type="match status" value="1"/>
</dbReference>
<dbReference type="InterPro" id="IPR005700">
    <property type="entry name" value="EPS_ExoP-like"/>
</dbReference>
<evidence type="ECO:0000256" key="15">
    <source>
        <dbReference type="ARBA" id="ARBA00054296"/>
    </source>
</evidence>
<feature type="domain" description="Tyrosine-protein kinase G-rich" evidence="21">
    <location>
        <begin position="392"/>
        <end position="473"/>
    </location>
</feature>
<comment type="function">
    <text evidence="15">Probably involved in polymerization and/or export of exopolysaccharide EPS I which functions as a virulence factor. May be involved in an ATP-dependent process in the pathway for EPS I production, possibly export of the trimeric repeat units across the inner membrane or their polymerization.</text>
</comment>
<reference evidence="22 23" key="1">
    <citation type="journal article" date="2014" name="Genome Announc.">
        <title>Draft Genome Sequence of the Haloacid-Degrading Burkholderia caribensis Strain MBA4.</title>
        <authorList>
            <person name="Pan Y."/>
            <person name="Kong K.F."/>
            <person name="Tsang J.S."/>
        </authorList>
    </citation>
    <scope>NUCLEOTIDE SEQUENCE [LARGE SCALE GENOMIC DNA]</scope>
    <source>
        <strain evidence="22 23">MBA4</strain>
    </source>
</reference>
<keyword evidence="10 18" id="KW-1133">Transmembrane helix</keyword>
<dbReference type="InterPro" id="IPR032807">
    <property type="entry name" value="GNVR"/>
</dbReference>
<keyword evidence="8 22" id="KW-0418">Kinase</keyword>
<dbReference type="Proteomes" id="UP000019146">
    <property type="component" value="Chromosome 2"/>
</dbReference>
<dbReference type="Pfam" id="PF13614">
    <property type="entry name" value="AAA_31"/>
    <property type="match status" value="1"/>
</dbReference>
<feature type="domain" description="Polysaccharide chain length determinant N-terminal" evidence="19">
    <location>
        <begin position="15"/>
        <end position="108"/>
    </location>
</feature>
<evidence type="ECO:0000259" key="19">
    <source>
        <dbReference type="Pfam" id="PF02706"/>
    </source>
</evidence>
<dbReference type="EMBL" id="CP012747">
    <property type="protein sequence ID" value="ALL66222.1"/>
    <property type="molecule type" value="Genomic_DNA"/>
</dbReference>
<dbReference type="KEGG" id="bcai:K788_0002744"/>
<name>A0A0P0RCZ3_9BURK</name>
<dbReference type="Pfam" id="PF13807">
    <property type="entry name" value="GNVR"/>
    <property type="match status" value="1"/>
</dbReference>
<evidence type="ECO:0000256" key="7">
    <source>
        <dbReference type="ARBA" id="ARBA00022741"/>
    </source>
</evidence>
<keyword evidence="13" id="KW-0270">Exopolysaccharide synthesis</keyword>
<feature type="domain" description="AAA" evidence="20">
    <location>
        <begin position="560"/>
        <end position="671"/>
    </location>
</feature>
<evidence type="ECO:0000256" key="13">
    <source>
        <dbReference type="ARBA" id="ARBA00023169"/>
    </source>
</evidence>
<gene>
    <name evidence="22" type="ORF">K788_0002744</name>
</gene>
<dbReference type="PANTHER" id="PTHR32309">
    <property type="entry name" value="TYROSINE-PROTEIN KINASE"/>
    <property type="match status" value="1"/>
</dbReference>
<evidence type="ECO:0000256" key="12">
    <source>
        <dbReference type="ARBA" id="ARBA00023137"/>
    </source>
</evidence>
<dbReference type="Gene3D" id="3.40.50.300">
    <property type="entry name" value="P-loop containing nucleotide triphosphate hydrolases"/>
    <property type="match status" value="1"/>
</dbReference>
<dbReference type="Pfam" id="PF02706">
    <property type="entry name" value="Wzz"/>
    <property type="match status" value="1"/>
</dbReference>
<evidence type="ECO:0000259" key="20">
    <source>
        <dbReference type="Pfam" id="PF13614"/>
    </source>
</evidence>
<evidence type="ECO:0000256" key="9">
    <source>
        <dbReference type="ARBA" id="ARBA00022840"/>
    </source>
</evidence>
<dbReference type="GO" id="GO:0004713">
    <property type="term" value="F:protein tyrosine kinase activity"/>
    <property type="evidence" value="ECO:0007669"/>
    <property type="project" value="UniProtKB-KW"/>
</dbReference>
<keyword evidence="7" id="KW-0547">Nucleotide-binding</keyword>
<comment type="similarity">
    <text evidence="2">Belongs to the etk/wzc family.</text>
</comment>
<keyword evidence="3" id="KW-1003">Cell membrane</keyword>
<evidence type="ECO:0000256" key="5">
    <source>
        <dbReference type="ARBA" id="ARBA00022679"/>
    </source>
</evidence>
<keyword evidence="4" id="KW-0997">Cell inner membrane</keyword>
<dbReference type="Pfam" id="PF23607">
    <property type="entry name" value="WZC_N"/>
    <property type="match status" value="1"/>
</dbReference>
<evidence type="ECO:0000259" key="21">
    <source>
        <dbReference type="Pfam" id="PF13807"/>
    </source>
</evidence>
<dbReference type="GO" id="GO:0000271">
    <property type="term" value="P:polysaccharide biosynthetic process"/>
    <property type="evidence" value="ECO:0007669"/>
    <property type="project" value="UniProtKB-KW"/>
</dbReference>
<dbReference type="AlphaFoldDB" id="A0A0P0RCZ3"/>
<evidence type="ECO:0000256" key="14">
    <source>
        <dbReference type="ARBA" id="ARBA00053015"/>
    </source>
</evidence>
<dbReference type="GO" id="GO:0042802">
    <property type="term" value="F:identical protein binding"/>
    <property type="evidence" value="ECO:0007669"/>
    <property type="project" value="UniProtKB-ARBA"/>
</dbReference>
<proteinExistence type="inferred from homology"/>
<keyword evidence="9" id="KW-0067">ATP-binding</keyword>
<dbReference type="InterPro" id="IPR027417">
    <property type="entry name" value="P-loop_NTPase"/>
</dbReference>
<organism evidence="22 23">
    <name type="scientific">Paraburkholderia caribensis MBA4</name>
    <dbReference type="NCBI Taxonomy" id="1323664"/>
    <lineage>
        <taxon>Bacteria</taxon>
        <taxon>Pseudomonadati</taxon>
        <taxon>Pseudomonadota</taxon>
        <taxon>Betaproteobacteria</taxon>
        <taxon>Burkholderiales</taxon>
        <taxon>Burkholderiaceae</taxon>
        <taxon>Paraburkholderia</taxon>
    </lineage>
</organism>
<feature type="transmembrane region" description="Helical" evidence="18">
    <location>
        <begin position="32"/>
        <end position="50"/>
    </location>
</feature>
<protein>
    <recommendedName>
        <fullName evidence="16">Putative tyrosine-protein kinase EpsB</fullName>
    </recommendedName>
    <alternativeName>
        <fullName evidence="17">EPS I polysaccharide export protein EpsB</fullName>
    </alternativeName>
</protein>
<evidence type="ECO:0000313" key="23">
    <source>
        <dbReference type="Proteomes" id="UP000019146"/>
    </source>
</evidence>
<evidence type="ECO:0000256" key="16">
    <source>
        <dbReference type="ARBA" id="ARBA00067833"/>
    </source>
</evidence>
<evidence type="ECO:0000256" key="6">
    <source>
        <dbReference type="ARBA" id="ARBA00022692"/>
    </source>
</evidence>
<dbReference type="GeneID" id="69970212"/>
<comment type="catalytic activity">
    <reaction evidence="14">
        <text>L-tyrosyl-[protein] + ATP = O-phospho-L-tyrosyl-[protein] + ADP + H(+)</text>
        <dbReference type="Rhea" id="RHEA:10596"/>
        <dbReference type="Rhea" id="RHEA-COMP:10136"/>
        <dbReference type="Rhea" id="RHEA-COMP:20101"/>
        <dbReference type="ChEBI" id="CHEBI:15378"/>
        <dbReference type="ChEBI" id="CHEBI:30616"/>
        <dbReference type="ChEBI" id="CHEBI:46858"/>
        <dbReference type="ChEBI" id="CHEBI:61978"/>
        <dbReference type="ChEBI" id="CHEBI:456216"/>
    </reaction>
</comment>
<dbReference type="InterPro" id="IPR005702">
    <property type="entry name" value="Wzc-like_C"/>
</dbReference>
<dbReference type="InterPro" id="IPR050445">
    <property type="entry name" value="Bact_polysacc_biosynth/exp"/>
</dbReference>
<evidence type="ECO:0000256" key="4">
    <source>
        <dbReference type="ARBA" id="ARBA00022519"/>
    </source>
</evidence>
<comment type="subcellular location">
    <subcellularLocation>
        <location evidence="1">Cell inner membrane</location>
        <topology evidence="1">Multi-pass membrane protein</topology>
    </subcellularLocation>
</comment>
<dbReference type="InterPro" id="IPR003856">
    <property type="entry name" value="LPS_length_determ_N"/>
</dbReference>
<evidence type="ECO:0000313" key="22">
    <source>
        <dbReference type="EMBL" id="ALL66222.1"/>
    </source>
</evidence>
<evidence type="ECO:0000256" key="1">
    <source>
        <dbReference type="ARBA" id="ARBA00004429"/>
    </source>
</evidence>
<evidence type="ECO:0000256" key="11">
    <source>
        <dbReference type="ARBA" id="ARBA00023136"/>
    </source>
</evidence>
<dbReference type="NCBIfam" id="TIGR01007">
    <property type="entry name" value="eps_fam"/>
    <property type="match status" value="1"/>
</dbReference>
<evidence type="ECO:0000256" key="8">
    <source>
        <dbReference type="ARBA" id="ARBA00022777"/>
    </source>
</evidence>
<sequence length="738" mass="80616">MTLLKQNSAVEQGDDEIDLSEIFNILRESWKLIALVAVGALLLGTMYAVLATPVYRADAVIQVDDDSGLSSINSKLSDLASLFQSTATADAEIELIRSRLIVGETVNRLRLDVFAQPDYFPLIGGAIARYRQDNGLIGLANPVIGLSSFPWGGEHIDISRFDVPPVLYETKFKLRVLDAQGYELVDPDGNVTLRGHVNEDASGATSNGIVHLKVASLMARAGTSFQLKRFSTQQTVDEMQKKLDIAEKTKQSGIIGVKLDGHDAQRVTATINMIASLYVQHNVDGKSAQAQQMLSFLGEQLPKMRADLDQSEARYNEYRSKSGAVDLDAQAKLLLQSVVDTKSHLVELQQQRADLVQRYTPSHPAVLAVDARIAELEHQQDQYDGVVSGMPKTQQEVLRLMRDVKVNTDLYMKLLDSTQQLRVLKAGQLGNVRTVDFAVVPEQPVRPKKVIVTALALVLGLVLGCVVALGRRALNRGLESPAEIELAIDVPVRAIISRSEKQAELERSVRRNPLWSRGVLAAIFPDDAAIEGLRSLRTALQFGLIKPDNNVLMITGPRAEVGKSFVSVNLATVIATAGKRVLLIDADMRRGNVHSYFSFRNTPGLSEVLSGRPFAEVIHHQVVPNLDVMTAGAYPDRPSELLMQGRFGTMCKTISAMYDLVIVDSPPILAVTDPVVVGKEAGATLMVIRHGRHSAAELREATRHLASAGVSLNGVLLTDVPRRGSTYGAYSEYRTKTS</sequence>
<accession>A0A0P0RCZ3</accession>
<dbReference type="FunFam" id="3.40.50.300:FF:000527">
    <property type="entry name" value="Tyrosine-protein kinase etk"/>
    <property type="match status" value="1"/>
</dbReference>
<keyword evidence="12" id="KW-0829">Tyrosine-protein kinase</keyword>
<evidence type="ECO:0000256" key="3">
    <source>
        <dbReference type="ARBA" id="ARBA00022475"/>
    </source>
</evidence>
<evidence type="ECO:0000256" key="18">
    <source>
        <dbReference type="SAM" id="Phobius"/>
    </source>
</evidence>
<dbReference type="GO" id="GO:0005524">
    <property type="term" value="F:ATP binding"/>
    <property type="evidence" value="ECO:0007669"/>
    <property type="project" value="UniProtKB-KW"/>
</dbReference>
<dbReference type="NCBIfam" id="TIGR01005">
    <property type="entry name" value="eps_transp_fam"/>
    <property type="match status" value="1"/>
</dbReference>
<dbReference type="SUPFAM" id="SSF52540">
    <property type="entry name" value="P-loop containing nucleoside triphosphate hydrolases"/>
    <property type="match status" value="1"/>
</dbReference>
<evidence type="ECO:0000256" key="2">
    <source>
        <dbReference type="ARBA" id="ARBA00008883"/>
    </source>
</evidence>
<dbReference type="InterPro" id="IPR025669">
    <property type="entry name" value="AAA_dom"/>
</dbReference>
<dbReference type="GO" id="GO:0005886">
    <property type="term" value="C:plasma membrane"/>
    <property type="evidence" value="ECO:0007669"/>
    <property type="project" value="UniProtKB-SubCell"/>
</dbReference>
<dbReference type="RefSeq" id="WP_035989230.1">
    <property type="nucleotide sequence ID" value="NZ_CP012747.1"/>
</dbReference>